<name>A0ABP9V3G8_9BACT</name>
<feature type="transmembrane region" description="Helical" evidence="1">
    <location>
        <begin position="33"/>
        <end position="51"/>
    </location>
</feature>
<evidence type="ECO:0000313" key="2">
    <source>
        <dbReference type="EMBL" id="GAA5497208.1"/>
    </source>
</evidence>
<comment type="caution">
    <text evidence="2">The sequence shown here is derived from an EMBL/GenBank/DDBJ whole genome shotgun (WGS) entry which is preliminary data.</text>
</comment>
<sequence length="132" mass="15041">MTRIYKYNWKLLLAATLLGLCMLFYLSGRFEDPFYLIIFIVIIASSLSGAYEVTLSEETIKLDPVLPSKTPQVIYLADVVSYKEECMAFTKRPCKGTIISRHGEKMVIRSNELVDFKELSRTLSDSYPPPST</sequence>
<dbReference type="Proteomes" id="UP001424741">
    <property type="component" value="Unassembled WGS sequence"/>
</dbReference>
<proteinExistence type="predicted"/>
<keyword evidence="1" id="KW-0472">Membrane</keyword>
<gene>
    <name evidence="2" type="ORF">Rhal01_03401</name>
</gene>
<keyword evidence="1" id="KW-0812">Transmembrane</keyword>
<protein>
    <submittedName>
        <fullName evidence="2">Uncharacterized protein</fullName>
    </submittedName>
</protein>
<organism evidence="2 3">
    <name type="scientific">Rubritalea halochordaticola</name>
    <dbReference type="NCBI Taxonomy" id="714537"/>
    <lineage>
        <taxon>Bacteria</taxon>
        <taxon>Pseudomonadati</taxon>
        <taxon>Verrucomicrobiota</taxon>
        <taxon>Verrucomicrobiia</taxon>
        <taxon>Verrucomicrobiales</taxon>
        <taxon>Rubritaleaceae</taxon>
        <taxon>Rubritalea</taxon>
    </lineage>
</organism>
<keyword evidence="3" id="KW-1185">Reference proteome</keyword>
<keyword evidence="1" id="KW-1133">Transmembrane helix</keyword>
<dbReference type="EMBL" id="BAABRL010000013">
    <property type="protein sequence ID" value="GAA5497208.1"/>
    <property type="molecule type" value="Genomic_DNA"/>
</dbReference>
<reference evidence="2 3" key="1">
    <citation type="submission" date="2024-02" db="EMBL/GenBank/DDBJ databases">
        <title>Rubritalea halochordaticola NBRC 107102.</title>
        <authorList>
            <person name="Ichikawa N."/>
            <person name="Katano-Makiyama Y."/>
            <person name="Hidaka K."/>
        </authorList>
    </citation>
    <scope>NUCLEOTIDE SEQUENCE [LARGE SCALE GENOMIC DNA]</scope>
    <source>
        <strain evidence="2 3">NBRC 107102</strain>
    </source>
</reference>
<evidence type="ECO:0000313" key="3">
    <source>
        <dbReference type="Proteomes" id="UP001424741"/>
    </source>
</evidence>
<feature type="transmembrane region" description="Helical" evidence="1">
    <location>
        <begin position="7"/>
        <end position="27"/>
    </location>
</feature>
<accession>A0ABP9V3G8</accession>
<evidence type="ECO:0000256" key="1">
    <source>
        <dbReference type="SAM" id="Phobius"/>
    </source>
</evidence>